<keyword evidence="5" id="KW-1185">Reference proteome</keyword>
<dbReference type="Pfam" id="PF14223">
    <property type="entry name" value="Retrotran_gag_2"/>
    <property type="match status" value="1"/>
</dbReference>
<proteinExistence type="predicted"/>
<dbReference type="Proteomes" id="UP001358586">
    <property type="component" value="Chromosome 1"/>
</dbReference>
<sequence>MSSLGFSPVPPPIFNGEGYHIWVVKMNTYLQALDLWESSKGLERTRQQQLLNIRRDFENLKMKEEETVKQYSDRIMVVVNSIRLLGEQFSEARIAEKVISTLLESYEAKISSLEDSRDLTSISLIELINALYAQKQRRASRLEEHQEGAFQAKTRPTQTHLPTRGRKPRKTSLEQNGERRYPPCPSCKRMGHADKVCKNKGKQRPNQPQQPRAEARVAEESSDQEEQVFAVSCSATKRKDIKGWLIDSDCTNHMTPDAGIFKTIDRSFKTNVKVGNGHIIKAEGKKRCKDYLISDVNGSKLMTVTMADKSFVVDWNKSSDSAYIAVQDESKLWHKRLGHVKYNSMTQLTKEDLVENFTNSVEKE</sequence>
<feature type="region of interest" description="Disordered" evidence="1">
    <location>
        <begin position="142"/>
        <end position="223"/>
    </location>
</feature>
<evidence type="ECO:0000259" key="3">
    <source>
        <dbReference type="Pfam" id="PF22936"/>
    </source>
</evidence>
<dbReference type="Pfam" id="PF22936">
    <property type="entry name" value="Pol_BBD"/>
    <property type="match status" value="1"/>
</dbReference>
<feature type="domain" description="Retrovirus-related Pol polyprotein from transposon TNT 1-94-like beta-barrel" evidence="3">
    <location>
        <begin position="244"/>
        <end position="289"/>
    </location>
</feature>
<dbReference type="InterPro" id="IPR025724">
    <property type="entry name" value="GAG-pre-integrase_dom"/>
</dbReference>
<evidence type="ECO:0000259" key="2">
    <source>
        <dbReference type="Pfam" id="PF13976"/>
    </source>
</evidence>
<evidence type="ECO:0000313" key="4">
    <source>
        <dbReference type="EMBL" id="KAK5845486.1"/>
    </source>
</evidence>
<dbReference type="PANTHER" id="PTHR35317">
    <property type="entry name" value="OS04G0629600 PROTEIN"/>
    <property type="match status" value="1"/>
</dbReference>
<dbReference type="PANTHER" id="PTHR35317:SF31">
    <property type="entry name" value="DUF4219 DOMAIN-CONTAINING PROTEIN"/>
    <property type="match status" value="1"/>
</dbReference>
<evidence type="ECO:0000256" key="1">
    <source>
        <dbReference type="SAM" id="MobiDB-lite"/>
    </source>
</evidence>
<protein>
    <submittedName>
        <fullName evidence="4">Uncharacterized protein</fullName>
    </submittedName>
</protein>
<comment type="caution">
    <text evidence="4">The sequence shown here is derived from an EMBL/GenBank/DDBJ whole genome shotgun (WGS) entry which is preliminary data.</text>
</comment>
<dbReference type="InterPro" id="IPR054722">
    <property type="entry name" value="PolX-like_BBD"/>
</dbReference>
<feature type="domain" description="GAG-pre-integrase" evidence="2">
    <location>
        <begin position="311"/>
        <end position="360"/>
    </location>
</feature>
<organism evidence="4 5">
    <name type="scientific">Gossypium arboreum</name>
    <name type="common">Tree cotton</name>
    <name type="synonym">Gossypium nanking</name>
    <dbReference type="NCBI Taxonomy" id="29729"/>
    <lineage>
        <taxon>Eukaryota</taxon>
        <taxon>Viridiplantae</taxon>
        <taxon>Streptophyta</taxon>
        <taxon>Embryophyta</taxon>
        <taxon>Tracheophyta</taxon>
        <taxon>Spermatophyta</taxon>
        <taxon>Magnoliopsida</taxon>
        <taxon>eudicotyledons</taxon>
        <taxon>Gunneridae</taxon>
        <taxon>Pentapetalae</taxon>
        <taxon>rosids</taxon>
        <taxon>malvids</taxon>
        <taxon>Malvales</taxon>
        <taxon>Malvaceae</taxon>
        <taxon>Malvoideae</taxon>
        <taxon>Gossypium</taxon>
    </lineage>
</organism>
<dbReference type="EMBL" id="JARKNE010000001">
    <property type="protein sequence ID" value="KAK5845486.1"/>
    <property type="molecule type" value="Genomic_DNA"/>
</dbReference>
<evidence type="ECO:0000313" key="5">
    <source>
        <dbReference type="Proteomes" id="UP001358586"/>
    </source>
</evidence>
<accession>A0ABR0R1Q1</accession>
<dbReference type="Pfam" id="PF13976">
    <property type="entry name" value="gag_pre-integrs"/>
    <property type="match status" value="1"/>
</dbReference>
<name>A0ABR0R1Q1_GOSAR</name>
<gene>
    <name evidence="4" type="ORF">PVK06_001676</name>
</gene>
<reference evidence="4 5" key="1">
    <citation type="submission" date="2023-03" db="EMBL/GenBank/DDBJ databases">
        <title>WGS of Gossypium arboreum.</title>
        <authorList>
            <person name="Yu D."/>
        </authorList>
    </citation>
    <scope>NUCLEOTIDE SEQUENCE [LARGE SCALE GENOMIC DNA]</scope>
    <source>
        <tissue evidence="4">Leaf</tissue>
    </source>
</reference>